<dbReference type="PANTHER" id="PTHR13061">
    <property type="entry name" value="DYNACTIN SUBUNIT P25"/>
    <property type="match status" value="1"/>
</dbReference>
<dbReference type="InterPro" id="IPR050484">
    <property type="entry name" value="Transf_Hexapept/Carb_Anhydrase"/>
</dbReference>
<dbReference type="PANTHER" id="PTHR13061:SF29">
    <property type="entry name" value="GAMMA CARBONIC ANHYDRASE-LIKE 1, MITOCHONDRIAL-RELATED"/>
    <property type="match status" value="1"/>
</dbReference>
<evidence type="ECO:0000256" key="1">
    <source>
        <dbReference type="SAM" id="MobiDB-lite"/>
    </source>
</evidence>
<gene>
    <name evidence="2" type="ORF">TrRE_jg12499</name>
</gene>
<dbReference type="AlphaFoldDB" id="A0A9W7DTN9"/>
<evidence type="ECO:0000313" key="2">
    <source>
        <dbReference type="EMBL" id="GMH50353.1"/>
    </source>
</evidence>
<dbReference type="EMBL" id="BRXZ01003230">
    <property type="protein sequence ID" value="GMH50353.1"/>
    <property type="molecule type" value="Genomic_DNA"/>
</dbReference>
<feature type="region of interest" description="Disordered" evidence="1">
    <location>
        <begin position="232"/>
        <end position="275"/>
    </location>
</feature>
<sequence>MSRIVEKASSVARTIGNALDKAGAAMEVTRYSERLVPSTRFVTYNGVSPTAPLTFIAPSSTLVGDVTIGKGSSVWYGSVIRGDVNPVKVGSNTHILENCVVHVAKIQGDFPSNIGSNVVIGAGSIIHAATLGSNITIGSRCQVLDGAVVEDGAVLLPGTVAGPGSICKSGTVYSGVPAAEVGPVGPSHPSSHAASCNHYSGMAGLHSSECGKDAPTVARDEVVRVDKLHRDPKYFQPDYSGEPIKDTDDVLGMGTPGRIFNNSLRSPELRGKEKE</sequence>
<dbReference type="CDD" id="cd04645">
    <property type="entry name" value="LbH_gamma_CA_like"/>
    <property type="match status" value="1"/>
</dbReference>
<organism evidence="2 3">
    <name type="scientific">Triparma retinervis</name>
    <dbReference type="NCBI Taxonomy" id="2557542"/>
    <lineage>
        <taxon>Eukaryota</taxon>
        <taxon>Sar</taxon>
        <taxon>Stramenopiles</taxon>
        <taxon>Ochrophyta</taxon>
        <taxon>Bolidophyceae</taxon>
        <taxon>Parmales</taxon>
        <taxon>Triparmaceae</taxon>
        <taxon>Triparma</taxon>
    </lineage>
</organism>
<name>A0A9W7DTN9_9STRA</name>
<accession>A0A9W7DTN9</accession>
<reference evidence="2" key="1">
    <citation type="submission" date="2022-07" db="EMBL/GenBank/DDBJ databases">
        <title>Genome analysis of Parmales, a sister group of diatoms, reveals the evolutionary specialization of diatoms from phago-mixotrophs to photoautotrophs.</title>
        <authorList>
            <person name="Ban H."/>
            <person name="Sato S."/>
            <person name="Yoshikawa S."/>
            <person name="Kazumasa Y."/>
            <person name="Nakamura Y."/>
            <person name="Ichinomiya M."/>
            <person name="Saitoh K."/>
            <person name="Sato N."/>
            <person name="Blanc-Mathieu R."/>
            <person name="Endo H."/>
            <person name="Kuwata A."/>
            <person name="Ogata H."/>
        </authorList>
    </citation>
    <scope>NUCLEOTIDE SEQUENCE</scope>
</reference>
<protein>
    <recommendedName>
        <fullName evidence="4">Gamma carbonic anhydrase</fullName>
    </recommendedName>
</protein>
<evidence type="ECO:0000313" key="3">
    <source>
        <dbReference type="Proteomes" id="UP001165082"/>
    </source>
</evidence>
<proteinExistence type="predicted"/>
<comment type="caution">
    <text evidence="2">The sequence shown here is derived from an EMBL/GenBank/DDBJ whole genome shotgun (WGS) entry which is preliminary data.</text>
</comment>
<dbReference type="InterPro" id="IPR011004">
    <property type="entry name" value="Trimer_LpxA-like_sf"/>
</dbReference>
<dbReference type="Gene3D" id="2.160.10.10">
    <property type="entry name" value="Hexapeptide repeat proteins"/>
    <property type="match status" value="1"/>
</dbReference>
<dbReference type="Proteomes" id="UP001165082">
    <property type="component" value="Unassembled WGS sequence"/>
</dbReference>
<dbReference type="OrthoDB" id="25818at2759"/>
<evidence type="ECO:0008006" key="4">
    <source>
        <dbReference type="Google" id="ProtNLM"/>
    </source>
</evidence>
<dbReference type="InterPro" id="IPR047324">
    <property type="entry name" value="LbH_gamma_CA-like"/>
</dbReference>
<dbReference type="SUPFAM" id="SSF51161">
    <property type="entry name" value="Trimeric LpxA-like enzymes"/>
    <property type="match status" value="1"/>
</dbReference>
<keyword evidence="3" id="KW-1185">Reference proteome</keyword>